<dbReference type="STRING" id="1343739.PAP_07405"/>
<keyword evidence="2" id="KW-1185">Reference proteome</keyword>
<sequence>MYFTIKAWNYGNTAIPLSGFVEDEDGAVVKRIDGFAGRLPANAQNYTLTAFSLDVYGIGNHTFKLFLDNYDGKPNGAGEEHWSEVRVEVKSVGNVIASMECEPVIVPLDESTTCTVHLELKSADTVRRNLVEVEFGRKRVWPDGPSSVTVNKQTITLTPTNMQEDLTITIDINDELANYYFGKPVYRTYIDKFAGHSYLIKTKFSELNYPVSDVITIIYKDTRSETEKAIDYGSTAGEIISTAQLVVEGSNPVGWIAFALTSLPKLGKAASEIQWIFEWGVNGFSQENDNNAVVGG</sequence>
<dbReference type="Proteomes" id="UP000027981">
    <property type="component" value="Chromosome"/>
</dbReference>
<evidence type="ECO:0000313" key="2">
    <source>
        <dbReference type="Proteomes" id="UP000027981"/>
    </source>
</evidence>
<dbReference type="GeneID" id="24842587"/>
<dbReference type="HOGENOM" id="CLU_938814_0_0_2"/>
<reference evidence="1 2" key="2">
    <citation type="journal article" date="2015" name="Genome Announc.">
        <title>Complete Genome Sequence of Hyperthermophilic Piezophilic Archaeon Palaeococcus pacificus DY20341T, Isolated from Deep-Sea Hydrothermal Sediments.</title>
        <authorList>
            <person name="Zeng X."/>
            <person name="Jebbar M."/>
            <person name="Shao Z."/>
        </authorList>
    </citation>
    <scope>NUCLEOTIDE SEQUENCE [LARGE SCALE GENOMIC DNA]</scope>
    <source>
        <strain evidence="1 2">DY20341</strain>
    </source>
</reference>
<organism evidence="1 2">
    <name type="scientific">Palaeococcus pacificus DY20341</name>
    <dbReference type="NCBI Taxonomy" id="1343739"/>
    <lineage>
        <taxon>Archaea</taxon>
        <taxon>Methanobacteriati</taxon>
        <taxon>Methanobacteriota</taxon>
        <taxon>Thermococci</taxon>
        <taxon>Thermococcales</taxon>
        <taxon>Thermococcaceae</taxon>
        <taxon>Palaeococcus</taxon>
    </lineage>
</organism>
<dbReference type="OrthoDB" id="101882at2157"/>
<gene>
    <name evidence="1" type="ORF">PAP_07405</name>
</gene>
<dbReference type="KEGG" id="ppac:PAP_07405"/>
<protein>
    <submittedName>
        <fullName evidence="1">Uncharacterized protein</fullName>
    </submittedName>
</protein>
<dbReference type="eggNOG" id="arCOG07710">
    <property type="taxonomic scope" value="Archaea"/>
</dbReference>
<dbReference type="RefSeq" id="WP_048165381.1">
    <property type="nucleotide sequence ID" value="NZ_CP006019.1"/>
</dbReference>
<dbReference type="AlphaFoldDB" id="A0A075LUQ1"/>
<reference evidence="2" key="1">
    <citation type="submission" date="2013-06" db="EMBL/GenBank/DDBJ databases">
        <title>Complete Genome Sequence of Hyperthermophilic Palaeococcus pacificus DY20341T, Isolated from a Deep-Sea Hydrothermal Sediments.</title>
        <authorList>
            <person name="Zeng X."/>
            <person name="Shao Z."/>
        </authorList>
    </citation>
    <scope>NUCLEOTIDE SEQUENCE [LARGE SCALE GENOMIC DNA]</scope>
    <source>
        <strain evidence="2">DY20341</strain>
    </source>
</reference>
<proteinExistence type="predicted"/>
<evidence type="ECO:0000313" key="1">
    <source>
        <dbReference type="EMBL" id="AIF69871.1"/>
    </source>
</evidence>
<name>A0A075LUQ1_9EURY</name>
<dbReference type="EMBL" id="CP006019">
    <property type="protein sequence ID" value="AIF69871.1"/>
    <property type="molecule type" value="Genomic_DNA"/>
</dbReference>
<accession>A0A075LUQ1</accession>